<reference evidence="2" key="1">
    <citation type="submission" date="2018-06" db="EMBL/GenBank/DDBJ databases">
        <authorList>
            <person name="Zhirakovskaya E."/>
        </authorList>
    </citation>
    <scope>NUCLEOTIDE SEQUENCE</scope>
</reference>
<keyword evidence="1" id="KW-0812">Transmembrane</keyword>
<protein>
    <recommendedName>
        <fullName evidence="3">Phosphatidic acid phosphatase type 2/haloperoxidase domain-containing protein</fullName>
    </recommendedName>
</protein>
<organism evidence="2">
    <name type="scientific">hydrothermal vent metagenome</name>
    <dbReference type="NCBI Taxonomy" id="652676"/>
    <lineage>
        <taxon>unclassified sequences</taxon>
        <taxon>metagenomes</taxon>
        <taxon>ecological metagenomes</taxon>
    </lineage>
</organism>
<keyword evidence="1" id="KW-1133">Transmembrane helix</keyword>
<dbReference type="EMBL" id="UOFI01000068">
    <property type="protein sequence ID" value="VAW65612.1"/>
    <property type="molecule type" value="Genomic_DNA"/>
</dbReference>
<feature type="transmembrane region" description="Helical" evidence="1">
    <location>
        <begin position="93"/>
        <end position="112"/>
    </location>
</feature>
<feature type="transmembrane region" description="Helical" evidence="1">
    <location>
        <begin position="42"/>
        <end position="63"/>
    </location>
</feature>
<evidence type="ECO:0000313" key="2">
    <source>
        <dbReference type="EMBL" id="VAW65612.1"/>
    </source>
</evidence>
<proteinExistence type="predicted"/>
<accession>A0A3B0XQZ1</accession>
<sequence>MTHFEKLDLIADSYIPLILAYSVYTITQTFKASKKSGFIKSIQLLSLIALVYITQAVDNYFYIWKSFSYDYSTHTAFSLAIVLFFIHENIKITLILVGTFFCYLLLMIYQKYHTPEDIITTAIILTPFMYFISVVTRNMLSGTKPNTP</sequence>
<keyword evidence="1" id="KW-0472">Membrane</keyword>
<gene>
    <name evidence="2" type="ORF">MNBD_GAMMA09-1251</name>
</gene>
<feature type="transmembrane region" description="Helical" evidence="1">
    <location>
        <begin position="13"/>
        <end position="30"/>
    </location>
</feature>
<evidence type="ECO:0000256" key="1">
    <source>
        <dbReference type="SAM" id="Phobius"/>
    </source>
</evidence>
<evidence type="ECO:0008006" key="3">
    <source>
        <dbReference type="Google" id="ProtNLM"/>
    </source>
</evidence>
<dbReference type="AlphaFoldDB" id="A0A3B0XQZ1"/>
<feature type="transmembrane region" description="Helical" evidence="1">
    <location>
        <begin position="118"/>
        <end position="136"/>
    </location>
</feature>
<name>A0A3B0XQZ1_9ZZZZ</name>